<keyword evidence="3" id="KW-1185">Reference proteome</keyword>
<dbReference type="RefSeq" id="WP_066774161.1">
    <property type="nucleotide sequence ID" value="NZ_CP013244.1"/>
</dbReference>
<name>A0A1B1AMF0_9PROT</name>
<proteinExistence type="predicted"/>
<sequence length="169" mass="18090">MALQDQQAEPSMEEILASIRRIISEEEQTPNAAPVLDLTQTDAPAPAPAPVQHVAPAPDDDIVFEAVEETVAQEVAYVPEVTTAPQPRPVVAEPIADTILSKPTTTAAAGSLARLAGSLRIADTAGQTVEGVVRELLKPMLKEWLDQNLAAIVEARVEAELERIARMSR</sequence>
<protein>
    <recommendedName>
        <fullName evidence="4">DUF2497 domain-containing protein</fullName>
    </recommendedName>
</protein>
<organism evidence="2 3">
    <name type="scientific">Candidatus Viadribacter manganicus</name>
    <dbReference type="NCBI Taxonomy" id="1759059"/>
    <lineage>
        <taxon>Bacteria</taxon>
        <taxon>Pseudomonadati</taxon>
        <taxon>Pseudomonadota</taxon>
        <taxon>Alphaproteobacteria</taxon>
        <taxon>Hyphomonadales</taxon>
        <taxon>Hyphomonadaceae</taxon>
        <taxon>Candidatus Viadribacter</taxon>
    </lineage>
</organism>
<evidence type="ECO:0000313" key="3">
    <source>
        <dbReference type="Proteomes" id="UP000092498"/>
    </source>
</evidence>
<evidence type="ECO:0000313" key="2">
    <source>
        <dbReference type="EMBL" id="ANP47739.1"/>
    </source>
</evidence>
<dbReference type="AlphaFoldDB" id="A0A1B1AMF0"/>
<dbReference type="InterPro" id="IPR019632">
    <property type="entry name" value="DUF2497"/>
</dbReference>
<dbReference type="Pfam" id="PF10691">
    <property type="entry name" value="DUF2497"/>
    <property type="match status" value="1"/>
</dbReference>
<gene>
    <name evidence="2" type="ORF">ATE48_18460</name>
</gene>
<dbReference type="InParanoid" id="A0A1B1AMF0"/>
<evidence type="ECO:0008006" key="4">
    <source>
        <dbReference type="Google" id="ProtNLM"/>
    </source>
</evidence>
<dbReference type="EMBL" id="CP013244">
    <property type="protein sequence ID" value="ANP47739.1"/>
    <property type="molecule type" value="Genomic_DNA"/>
</dbReference>
<feature type="region of interest" description="Disordered" evidence="1">
    <location>
        <begin position="28"/>
        <end position="52"/>
    </location>
</feature>
<evidence type="ECO:0000256" key="1">
    <source>
        <dbReference type="SAM" id="MobiDB-lite"/>
    </source>
</evidence>
<reference evidence="2 3" key="1">
    <citation type="submission" date="2015-11" db="EMBL/GenBank/DDBJ databases">
        <title>Whole-Genome Sequence of Candidatus Oderbacter manganicum from the National Park Lower Oder Valley, Germany.</title>
        <authorList>
            <person name="Braun B."/>
            <person name="Liere K."/>
            <person name="Szewzyk U."/>
        </authorList>
    </citation>
    <scope>NUCLEOTIDE SEQUENCE [LARGE SCALE GENOMIC DNA]</scope>
    <source>
        <strain evidence="2 3">OTSz_A_272</strain>
    </source>
</reference>
<dbReference type="Proteomes" id="UP000092498">
    <property type="component" value="Chromosome"/>
</dbReference>
<dbReference type="KEGG" id="cbot:ATE48_18460"/>
<dbReference type="STRING" id="1759059.ATE48_18460"/>
<accession>A0A1B1AMF0</accession>
<dbReference type="OrthoDB" id="7189469at2"/>